<evidence type="ECO:0000313" key="2">
    <source>
        <dbReference type="EMBL" id="KAG6513497.1"/>
    </source>
</evidence>
<evidence type="ECO:0000256" key="1">
    <source>
        <dbReference type="SAM" id="MobiDB-lite"/>
    </source>
</evidence>
<dbReference type="Proteomes" id="UP000734854">
    <property type="component" value="Unassembled WGS sequence"/>
</dbReference>
<comment type="caution">
    <text evidence="2">The sequence shown here is derived from an EMBL/GenBank/DDBJ whole genome shotgun (WGS) entry which is preliminary data.</text>
</comment>
<gene>
    <name evidence="2" type="ORF">ZIOFF_023827</name>
</gene>
<organism evidence="2 3">
    <name type="scientific">Zingiber officinale</name>
    <name type="common">Ginger</name>
    <name type="synonym">Amomum zingiber</name>
    <dbReference type="NCBI Taxonomy" id="94328"/>
    <lineage>
        <taxon>Eukaryota</taxon>
        <taxon>Viridiplantae</taxon>
        <taxon>Streptophyta</taxon>
        <taxon>Embryophyta</taxon>
        <taxon>Tracheophyta</taxon>
        <taxon>Spermatophyta</taxon>
        <taxon>Magnoliopsida</taxon>
        <taxon>Liliopsida</taxon>
        <taxon>Zingiberales</taxon>
        <taxon>Zingiberaceae</taxon>
        <taxon>Zingiber</taxon>
    </lineage>
</organism>
<dbReference type="AlphaFoldDB" id="A0A8J5LFS1"/>
<sequence length="282" mass="30065">MHCSLIEKRRRLEGSAAAHRKKFSSCASSAPRRGHHRPPPSLFSLFSLLAGKPPRTEHRLLDGQQPNLLLSASSSPSPTASRRFRSLSPLLRHTSAAGLALPPATGTHSCLLLSAAAQPEGFFAFLFPPLPRTKRGTSTPLSRRLPPLLSLLHAGLAPEPSCRLLQPPLPPPAASVASCGQRRCLQWPALSPVIVTVAAASSGGIIADSGFSTVDSDGYIVVVPFAFGIDPIQRSASGHRLCFRLSSRGFGAVVNVAKPPKDQLWLFSGAIISWASRDLKFL</sequence>
<accession>A0A8J5LFS1</accession>
<feature type="region of interest" description="Disordered" evidence="1">
    <location>
        <begin position="14"/>
        <end position="39"/>
    </location>
</feature>
<name>A0A8J5LFS1_ZINOF</name>
<dbReference type="EMBL" id="JACMSC010000007">
    <property type="protein sequence ID" value="KAG6513497.1"/>
    <property type="molecule type" value="Genomic_DNA"/>
</dbReference>
<reference evidence="2 3" key="1">
    <citation type="submission" date="2020-08" db="EMBL/GenBank/DDBJ databases">
        <title>Plant Genome Project.</title>
        <authorList>
            <person name="Zhang R.-G."/>
        </authorList>
    </citation>
    <scope>NUCLEOTIDE SEQUENCE [LARGE SCALE GENOMIC DNA]</scope>
    <source>
        <tissue evidence="2">Rhizome</tissue>
    </source>
</reference>
<proteinExistence type="predicted"/>
<keyword evidence="3" id="KW-1185">Reference proteome</keyword>
<protein>
    <submittedName>
        <fullName evidence="2">Uncharacterized protein</fullName>
    </submittedName>
</protein>
<evidence type="ECO:0000313" key="3">
    <source>
        <dbReference type="Proteomes" id="UP000734854"/>
    </source>
</evidence>